<keyword evidence="2" id="KW-1185">Reference proteome</keyword>
<dbReference type="Pfam" id="PF20414">
    <property type="entry name" value="DUF6698"/>
    <property type="match status" value="1"/>
</dbReference>
<organism evidence="1 2">
    <name type="scientific">Scleroderma citrinum Foug A</name>
    <dbReference type="NCBI Taxonomy" id="1036808"/>
    <lineage>
        <taxon>Eukaryota</taxon>
        <taxon>Fungi</taxon>
        <taxon>Dikarya</taxon>
        <taxon>Basidiomycota</taxon>
        <taxon>Agaricomycotina</taxon>
        <taxon>Agaricomycetes</taxon>
        <taxon>Agaricomycetidae</taxon>
        <taxon>Boletales</taxon>
        <taxon>Sclerodermatineae</taxon>
        <taxon>Sclerodermataceae</taxon>
        <taxon>Scleroderma</taxon>
    </lineage>
</organism>
<accession>A0A0C3A4W9</accession>
<dbReference type="OrthoDB" id="3160134at2759"/>
<name>A0A0C3A4W9_9AGAM</name>
<gene>
    <name evidence="1" type="ORF">SCLCIDRAFT_27139</name>
</gene>
<dbReference type="InParanoid" id="A0A0C3A4W9"/>
<reference evidence="1 2" key="1">
    <citation type="submission" date="2014-04" db="EMBL/GenBank/DDBJ databases">
        <authorList>
            <consortium name="DOE Joint Genome Institute"/>
            <person name="Kuo A."/>
            <person name="Kohler A."/>
            <person name="Nagy L.G."/>
            <person name="Floudas D."/>
            <person name="Copeland A."/>
            <person name="Barry K.W."/>
            <person name="Cichocki N."/>
            <person name="Veneault-Fourrey C."/>
            <person name="LaButti K."/>
            <person name="Lindquist E.A."/>
            <person name="Lipzen A."/>
            <person name="Lundell T."/>
            <person name="Morin E."/>
            <person name="Murat C."/>
            <person name="Sun H."/>
            <person name="Tunlid A."/>
            <person name="Henrissat B."/>
            <person name="Grigoriev I.V."/>
            <person name="Hibbett D.S."/>
            <person name="Martin F."/>
            <person name="Nordberg H.P."/>
            <person name="Cantor M.N."/>
            <person name="Hua S.X."/>
        </authorList>
    </citation>
    <scope>NUCLEOTIDE SEQUENCE [LARGE SCALE GENOMIC DNA]</scope>
    <source>
        <strain evidence="1 2">Foug A</strain>
    </source>
</reference>
<reference evidence="2" key="2">
    <citation type="submission" date="2015-01" db="EMBL/GenBank/DDBJ databases">
        <title>Evolutionary Origins and Diversification of the Mycorrhizal Mutualists.</title>
        <authorList>
            <consortium name="DOE Joint Genome Institute"/>
            <consortium name="Mycorrhizal Genomics Consortium"/>
            <person name="Kohler A."/>
            <person name="Kuo A."/>
            <person name="Nagy L.G."/>
            <person name="Floudas D."/>
            <person name="Copeland A."/>
            <person name="Barry K.W."/>
            <person name="Cichocki N."/>
            <person name="Veneault-Fourrey C."/>
            <person name="LaButti K."/>
            <person name="Lindquist E.A."/>
            <person name="Lipzen A."/>
            <person name="Lundell T."/>
            <person name="Morin E."/>
            <person name="Murat C."/>
            <person name="Riley R."/>
            <person name="Ohm R."/>
            <person name="Sun H."/>
            <person name="Tunlid A."/>
            <person name="Henrissat B."/>
            <person name="Grigoriev I.V."/>
            <person name="Hibbett D.S."/>
            <person name="Martin F."/>
        </authorList>
    </citation>
    <scope>NUCLEOTIDE SEQUENCE [LARGE SCALE GENOMIC DNA]</scope>
    <source>
        <strain evidence="2">Foug A</strain>
    </source>
</reference>
<evidence type="ECO:0000313" key="1">
    <source>
        <dbReference type="EMBL" id="KIM59747.1"/>
    </source>
</evidence>
<proteinExistence type="predicted"/>
<dbReference type="Proteomes" id="UP000053989">
    <property type="component" value="Unassembled WGS sequence"/>
</dbReference>
<sequence>MSSLEEEVIVIADLIQKGANGARADDTKGMKAAIIDWITPKGQLLTPHIPRNVSIGTMTHTKLANGEIQVAGDQWPIFLYVNYMYDSEDPWNGLLCSGLLVAKVFKHVFMSPSSMDQEPKATRSGNARIHGMHSTTKASLAYVATQACFALTLAQVFSHTDLITDSECFYTSIMELLNDPEEQGEVNQLMAWWNQWVVA</sequence>
<dbReference type="STRING" id="1036808.A0A0C3A4W9"/>
<evidence type="ECO:0000313" key="2">
    <source>
        <dbReference type="Proteomes" id="UP000053989"/>
    </source>
</evidence>
<dbReference type="EMBL" id="KN822070">
    <property type="protein sequence ID" value="KIM59747.1"/>
    <property type="molecule type" value="Genomic_DNA"/>
</dbReference>
<protein>
    <submittedName>
        <fullName evidence="1">Uncharacterized protein</fullName>
    </submittedName>
</protein>
<dbReference type="AlphaFoldDB" id="A0A0C3A4W9"/>
<dbReference type="HOGENOM" id="CLU_035918_4_0_1"/>
<dbReference type="InterPro" id="IPR046521">
    <property type="entry name" value="DUF6698"/>
</dbReference>